<evidence type="ECO:0000313" key="3">
    <source>
        <dbReference type="Proteomes" id="UP000190648"/>
    </source>
</evidence>
<protein>
    <submittedName>
        <fullName evidence="2">Uncharacterized protein</fullName>
    </submittedName>
</protein>
<sequence>MRCDPTSRIERTGGDSWCLTAPGALVQVMDRSQTNAGLEGKWEIFSEYKHLNKGQPCFPKCSNLKRKTSQVMPVLEAESHEEPAKPGRGQPLPHGPWYPAQPKTSLLLEPPDLSCV</sequence>
<keyword evidence="3" id="KW-1185">Reference proteome</keyword>
<proteinExistence type="predicted"/>
<reference evidence="2 3" key="1">
    <citation type="submission" date="2016-02" db="EMBL/GenBank/DDBJ databases">
        <title>Band-tailed pigeon sequencing and assembly.</title>
        <authorList>
            <person name="Soares A.E."/>
            <person name="Novak B.J."/>
            <person name="Rice E.S."/>
            <person name="O'Connell B."/>
            <person name="Chang D."/>
            <person name="Weber S."/>
            <person name="Shapiro B."/>
        </authorList>
    </citation>
    <scope>NUCLEOTIDE SEQUENCE [LARGE SCALE GENOMIC DNA]</scope>
    <source>
        <strain evidence="2">BTP2013</strain>
        <tissue evidence="2">Blood</tissue>
    </source>
</reference>
<dbReference type="Proteomes" id="UP000190648">
    <property type="component" value="Unassembled WGS sequence"/>
</dbReference>
<evidence type="ECO:0000313" key="2">
    <source>
        <dbReference type="EMBL" id="OPJ58799.1"/>
    </source>
</evidence>
<evidence type="ECO:0000256" key="1">
    <source>
        <dbReference type="SAM" id="MobiDB-lite"/>
    </source>
</evidence>
<organism evidence="2 3">
    <name type="scientific">Patagioenas fasciata monilis</name>
    <dbReference type="NCBI Taxonomy" id="372326"/>
    <lineage>
        <taxon>Eukaryota</taxon>
        <taxon>Metazoa</taxon>
        <taxon>Chordata</taxon>
        <taxon>Craniata</taxon>
        <taxon>Vertebrata</taxon>
        <taxon>Euteleostomi</taxon>
        <taxon>Archelosauria</taxon>
        <taxon>Archosauria</taxon>
        <taxon>Dinosauria</taxon>
        <taxon>Saurischia</taxon>
        <taxon>Theropoda</taxon>
        <taxon>Coelurosauria</taxon>
        <taxon>Aves</taxon>
        <taxon>Neognathae</taxon>
        <taxon>Neoaves</taxon>
        <taxon>Columbimorphae</taxon>
        <taxon>Columbiformes</taxon>
        <taxon>Columbidae</taxon>
        <taxon>Patagioenas</taxon>
    </lineage>
</organism>
<dbReference type="AlphaFoldDB" id="A0A1V4IFV2"/>
<comment type="caution">
    <text evidence="2">The sequence shown here is derived from an EMBL/GenBank/DDBJ whole genome shotgun (WGS) entry which is preliminary data.</text>
</comment>
<feature type="region of interest" description="Disordered" evidence="1">
    <location>
        <begin position="72"/>
        <end position="116"/>
    </location>
</feature>
<gene>
    <name evidence="2" type="ORF">AV530_000549</name>
</gene>
<dbReference type="EMBL" id="LSYS01009753">
    <property type="protein sequence ID" value="OPJ58799.1"/>
    <property type="molecule type" value="Genomic_DNA"/>
</dbReference>
<name>A0A1V4IFV2_PATFA</name>
<accession>A0A1V4IFV2</accession>